<gene>
    <name evidence="2" type="ORF">ACFSFY_13510</name>
</gene>
<evidence type="ECO:0000313" key="2">
    <source>
        <dbReference type="EMBL" id="MFD1929055.1"/>
    </source>
</evidence>
<name>A0ABW4SJ80_9BACL</name>
<keyword evidence="1" id="KW-0472">Membrane</keyword>
<keyword evidence="1" id="KW-0812">Transmembrane</keyword>
<dbReference type="EMBL" id="JBHUGI010000032">
    <property type="protein sequence ID" value="MFD1929055.1"/>
    <property type="molecule type" value="Genomic_DNA"/>
</dbReference>
<dbReference type="PANTHER" id="PTHR34351">
    <property type="entry name" value="SLR1927 PROTEIN-RELATED"/>
    <property type="match status" value="1"/>
</dbReference>
<protein>
    <submittedName>
        <fullName evidence="2">DUF58 domain-containing protein</fullName>
    </submittedName>
</protein>
<organism evidence="2 3">
    <name type="scientific">Sporosarcina siberiensis</name>
    <dbReference type="NCBI Taxonomy" id="1365606"/>
    <lineage>
        <taxon>Bacteria</taxon>
        <taxon>Bacillati</taxon>
        <taxon>Bacillota</taxon>
        <taxon>Bacilli</taxon>
        <taxon>Bacillales</taxon>
        <taxon>Caryophanaceae</taxon>
        <taxon>Sporosarcina</taxon>
    </lineage>
</organism>
<comment type="caution">
    <text evidence="2">The sequence shown here is derived from an EMBL/GenBank/DDBJ whole genome shotgun (WGS) entry which is preliminary data.</text>
</comment>
<evidence type="ECO:0000256" key="1">
    <source>
        <dbReference type="SAM" id="Phobius"/>
    </source>
</evidence>
<dbReference type="RefSeq" id="WP_381538854.1">
    <property type="nucleotide sequence ID" value="NZ_JBHUGI010000032.1"/>
</dbReference>
<dbReference type="Proteomes" id="UP001597218">
    <property type="component" value="Unassembled WGS sequence"/>
</dbReference>
<reference evidence="3" key="1">
    <citation type="journal article" date="2019" name="Int. J. Syst. Evol. Microbiol.">
        <title>The Global Catalogue of Microorganisms (GCM) 10K type strain sequencing project: providing services to taxonomists for standard genome sequencing and annotation.</title>
        <authorList>
            <consortium name="The Broad Institute Genomics Platform"/>
            <consortium name="The Broad Institute Genome Sequencing Center for Infectious Disease"/>
            <person name="Wu L."/>
            <person name="Ma J."/>
        </authorList>
    </citation>
    <scope>NUCLEOTIDE SEQUENCE [LARGE SCALE GENOMIC DNA]</scope>
    <source>
        <strain evidence="3">CGMCC 4.7177</strain>
    </source>
</reference>
<feature type="transmembrane region" description="Helical" evidence="1">
    <location>
        <begin position="21"/>
        <end position="45"/>
    </location>
</feature>
<keyword evidence="3" id="KW-1185">Reference proteome</keyword>
<sequence>MKWLRLEEGFKSLHQTMTVSLVFLLFSIIYLQIIPAALFAAVFFMCIVQNVYYLNVGKDLVFIPNKNQTRFLIGGENDLVLEFENGKTPIWNGVLTLSIQDAVVPLVDDTSHFSGIFDFEVPFSAGSREVISISIPLKGRKRGLSRITRITLDVPHIFGEGSVLMELNDPVMTQSLVYPQIVSFDDQLNPAPFKPGELGQRQSLFHDVFQPIGTRDYVYSDRFDQIHWKASARMQKLQTKEFMPVTAQSVLFILNAIEKQRSDDDFEQKVERLVSYVGYALKNDIPFAIVVNIRTFGTTPYMYLATGSGKVQYQKALEMLARLSERNAKIPFEKILQSIQTQGLLSPTVVLITHEPERYVNFTSKWSTHNRVVVDSFYERSETVALR</sequence>
<dbReference type="PANTHER" id="PTHR34351:SF2">
    <property type="entry name" value="DUF58 DOMAIN-CONTAINING PROTEIN"/>
    <property type="match status" value="1"/>
</dbReference>
<keyword evidence="1" id="KW-1133">Transmembrane helix</keyword>
<accession>A0ABW4SJ80</accession>
<evidence type="ECO:0000313" key="3">
    <source>
        <dbReference type="Proteomes" id="UP001597218"/>
    </source>
</evidence>
<proteinExistence type="predicted"/>